<dbReference type="Gene3D" id="4.10.1000.10">
    <property type="entry name" value="Zinc finger, CCCH-type"/>
    <property type="match status" value="1"/>
</dbReference>
<comment type="caution">
    <text evidence="8">The sequence shown here is derived from an EMBL/GenBank/DDBJ whole genome shotgun (WGS) entry which is preliminary data.</text>
</comment>
<keyword evidence="2 5" id="KW-0863">Zinc-finger</keyword>
<feature type="compositionally biased region" description="Basic and acidic residues" evidence="6">
    <location>
        <begin position="116"/>
        <end position="126"/>
    </location>
</feature>
<feature type="zinc finger region" description="C3H1-type" evidence="5">
    <location>
        <begin position="283"/>
        <end position="310"/>
    </location>
</feature>
<feature type="region of interest" description="Disordered" evidence="6">
    <location>
        <begin position="108"/>
        <end position="143"/>
    </location>
</feature>
<evidence type="ECO:0000256" key="4">
    <source>
        <dbReference type="ARBA" id="ARBA00023125"/>
    </source>
</evidence>
<sequence length="411" mass="46051">MEGSEESHVPKPYTDEEEHIPQQHQQQLGLGLGLNSGFQPSPSLDADPNLDQKVASEDVQTDKINRRVFESARNQRGVSKSIFLEEKEEVIEIERAESEAIEKCIARELDAEEQDRDAKGDSKSEVSADDGNDGDFTRSESEREDDRRWQWEWKCWRRDWAAKEDVKEKEENLEIPEQTDCKFKSDSNVQGGLAHENALSKICIISATGKGTVGPVRPHRDDYTSPHSLFPEWSPNAGVQCLRHNHKAPLICIRRQYFKCQVDSGGGKQATRELKAYSLEKCLLRPIGEYYLRSGGCKFGKACRYNHSIRKTPVAPIVGFNFLGCLSLVVSLYFEAVFHYPDKVKTHSREKRSAPSTCVMGPCKYGSNCIFNHPDPTAVGGGDVHSEYGNGGPVSLQGASQSCHLGRPQEH</sequence>
<dbReference type="OrthoDB" id="411372at2759"/>
<dbReference type="AlphaFoldDB" id="A0A7J0GMA4"/>
<keyword evidence="9" id="KW-1185">Reference proteome</keyword>
<organism evidence="8 9">
    <name type="scientific">Actinidia rufa</name>
    <dbReference type="NCBI Taxonomy" id="165716"/>
    <lineage>
        <taxon>Eukaryota</taxon>
        <taxon>Viridiplantae</taxon>
        <taxon>Streptophyta</taxon>
        <taxon>Embryophyta</taxon>
        <taxon>Tracheophyta</taxon>
        <taxon>Spermatophyta</taxon>
        <taxon>Magnoliopsida</taxon>
        <taxon>eudicotyledons</taxon>
        <taxon>Gunneridae</taxon>
        <taxon>Pentapetalae</taxon>
        <taxon>asterids</taxon>
        <taxon>Ericales</taxon>
        <taxon>Actinidiaceae</taxon>
        <taxon>Actinidia</taxon>
    </lineage>
</organism>
<evidence type="ECO:0000256" key="3">
    <source>
        <dbReference type="ARBA" id="ARBA00022833"/>
    </source>
</evidence>
<dbReference type="GO" id="GO:0008270">
    <property type="term" value="F:zinc ion binding"/>
    <property type="evidence" value="ECO:0007669"/>
    <property type="project" value="UniProtKB-KW"/>
</dbReference>
<evidence type="ECO:0000256" key="1">
    <source>
        <dbReference type="ARBA" id="ARBA00022723"/>
    </source>
</evidence>
<keyword evidence="4" id="KW-0238">DNA-binding</keyword>
<dbReference type="GO" id="GO:0003677">
    <property type="term" value="F:DNA binding"/>
    <property type="evidence" value="ECO:0007669"/>
    <property type="project" value="UniProtKB-KW"/>
</dbReference>
<feature type="domain" description="C3H1-type" evidence="7">
    <location>
        <begin position="283"/>
        <end position="310"/>
    </location>
</feature>
<proteinExistence type="predicted"/>
<feature type="compositionally biased region" description="Basic and acidic residues" evidence="6">
    <location>
        <begin position="54"/>
        <end position="70"/>
    </location>
</feature>
<keyword evidence="3 5" id="KW-0862">Zinc</keyword>
<name>A0A7J0GMA4_9ERIC</name>
<dbReference type="Pfam" id="PF00642">
    <property type="entry name" value="zf-CCCH"/>
    <property type="match status" value="1"/>
</dbReference>
<reference evidence="8 9" key="1">
    <citation type="submission" date="2019-07" db="EMBL/GenBank/DDBJ databases">
        <title>De Novo Assembly of kiwifruit Actinidia rufa.</title>
        <authorList>
            <person name="Sugita-Konishi S."/>
            <person name="Sato K."/>
            <person name="Mori E."/>
            <person name="Abe Y."/>
            <person name="Kisaki G."/>
            <person name="Hamano K."/>
            <person name="Suezawa K."/>
            <person name="Otani M."/>
            <person name="Fukuda T."/>
            <person name="Manabe T."/>
            <person name="Gomi K."/>
            <person name="Tabuchi M."/>
            <person name="Akimitsu K."/>
            <person name="Kataoka I."/>
        </authorList>
    </citation>
    <scope>NUCLEOTIDE SEQUENCE [LARGE SCALE GENOMIC DNA]</scope>
    <source>
        <strain evidence="9">cv. Fuchu</strain>
    </source>
</reference>
<dbReference type="EMBL" id="BJWL01000023">
    <property type="protein sequence ID" value="GFZ11957.1"/>
    <property type="molecule type" value="Genomic_DNA"/>
</dbReference>
<evidence type="ECO:0000256" key="2">
    <source>
        <dbReference type="ARBA" id="ARBA00022771"/>
    </source>
</evidence>
<evidence type="ECO:0000313" key="9">
    <source>
        <dbReference type="Proteomes" id="UP000585474"/>
    </source>
</evidence>
<dbReference type="PANTHER" id="PTHR12506:SF20">
    <property type="entry name" value="ZINC FINGER CCCH DOMAIN-CONTAINING PROTEIN 67"/>
    <property type="match status" value="1"/>
</dbReference>
<evidence type="ECO:0000259" key="7">
    <source>
        <dbReference type="PROSITE" id="PS50103"/>
    </source>
</evidence>
<dbReference type="GO" id="GO:0003729">
    <property type="term" value="F:mRNA binding"/>
    <property type="evidence" value="ECO:0007669"/>
    <property type="project" value="TreeGrafter"/>
</dbReference>
<evidence type="ECO:0000256" key="6">
    <source>
        <dbReference type="SAM" id="MobiDB-lite"/>
    </source>
</evidence>
<dbReference type="InterPro" id="IPR050974">
    <property type="entry name" value="Plant_ZF_CCCH"/>
</dbReference>
<gene>
    <name evidence="8" type="ORF">Acr_23g0003420</name>
</gene>
<dbReference type="PROSITE" id="PS50103">
    <property type="entry name" value="ZF_C3H1"/>
    <property type="match status" value="1"/>
</dbReference>
<dbReference type="SMART" id="SM00356">
    <property type="entry name" value="ZnF_C3H1"/>
    <property type="match status" value="2"/>
</dbReference>
<feature type="compositionally biased region" description="Low complexity" evidence="6">
    <location>
        <begin position="22"/>
        <end position="39"/>
    </location>
</feature>
<feature type="region of interest" description="Disordered" evidence="6">
    <location>
        <begin position="1"/>
        <end position="71"/>
    </location>
</feature>
<evidence type="ECO:0000313" key="8">
    <source>
        <dbReference type="EMBL" id="GFZ11957.1"/>
    </source>
</evidence>
<dbReference type="PANTHER" id="PTHR12506">
    <property type="entry name" value="PROTEIN PHOSPHATASE RELATED"/>
    <property type="match status" value="1"/>
</dbReference>
<accession>A0A7J0GMA4</accession>
<dbReference type="Proteomes" id="UP000585474">
    <property type="component" value="Unassembled WGS sequence"/>
</dbReference>
<keyword evidence="1 5" id="KW-0479">Metal-binding</keyword>
<evidence type="ECO:0000256" key="5">
    <source>
        <dbReference type="PROSITE-ProRule" id="PRU00723"/>
    </source>
</evidence>
<dbReference type="InterPro" id="IPR000571">
    <property type="entry name" value="Znf_CCCH"/>
</dbReference>
<protein>
    <submittedName>
        <fullName evidence="8">Zinc finger C-x8-C-x5-C-x3-H type family protein</fullName>
    </submittedName>
</protein>